<keyword evidence="2" id="KW-1185">Reference proteome</keyword>
<dbReference type="OrthoDB" id="5020258at2"/>
<protein>
    <recommendedName>
        <fullName evidence="3">Sce7726 family protein</fullName>
    </recommendedName>
</protein>
<dbReference type="STRING" id="563040.Saut_0157"/>
<dbReference type="NCBIfam" id="NF033832">
    <property type="entry name" value="sce7726_fam"/>
    <property type="match status" value="1"/>
</dbReference>
<sequence>MKYTNFKKEDIFLQENNRYNSTMKRADAPTITYSLIEWLDNRYDNKTITTEISVNTTFGTKIADVVVSNGHSIAYEVKSAFDTTKRLNAQVNGFSEMFEYVYLVYWDGKYNLKGLNLPSNIGLIKAYWKDDKVCFGIVQDARINRLATSFNIAPFLWKKELRYFLGLKQQKFKMSDDKDTLVELFSKNYGKRDSVRIFRYVLKNRFELGFSVFQKLKDLKAFRSNKSDINYPLQYS</sequence>
<proteinExistence type="predicted"/>
<reference evidence="2" key="1">
    <citation type="journal article" date="2010" name="Stand. Genomic Sci.">
        <title>Complete genome sequence of Sulfurimonas autotrophica type strain (OK10).</title>
        <authorList>
            <person name="Sikorski J."/>
            <person name="Munk C."/>
            <person name="Lapidus A."/>
            <person name="Djao O."/>
            <person name="Lucas S."/>
            <person name="Glavina Del Rio T."/>
            <person name="Nolan M."/>
            <person name="Tice H."/>
            <person name="Han C."/>
            <person name="Cheng J."/>
            <person name="Tapia R."/>
            <person name="Goodwin L."/>
            <person name="Pitluck S."/>
            <person name="Liolios K."/>
            <person name="Ivanova N."/>
            <person name="Mavromatis K."/>
            <person name="Mikhailova N."/>
            <person name="Pati A."/>
            <person name="Sims D."/>
            <person name="Meincke L."/>
            <person name="Brettin T."/>
            <person name="Detter J."/>
            <person name="Chen A."/>
            <person name="Palaniappan K."/>
            <person name="Land M."/>
            <person name="Hauser L."/>
            <person name="Chang Y."/>
            <person name="Jeffries C."/>
            <person name="Rohde M."/>
            <person name="Lang E."/>
            <person name="Spring S."/>
            <person name="Goker M."/>
            <person name="Woyke T."/>
            <person name="Bristow J."/>
            <person name="Eisen J."/>
            <person name="Markowitz V."/>
            <person name="Hugenholtz P."/>
            <person name="Kyrpides N."/>
            <person name="Klenk H."/>
        </authorList>
    </citation>
    <scope>NUCLEOTIDE SEQUENCE [LARGE SCALE GENOMIC DNA]</scope>
    <source>
        <strain evidence="2">ATCC BAA-671 / DSM 16294 / JCM 11897 / OK10</strain>
    </source>
</reference>
<evidence type="ECO:0000313" key="1">
    <source>
        <dbReference type="EMBL" id="ADN08206.1"/>
    </source>
</evidence>
<name>E0UTA3_SULAO</name>
<gene>
    <name evidence="1" type="ordered locus">Saut_0157</name>
</gene>
<dbReference type="Proteomes" id="UP000007803">
    <property type="component" value="Chromosome"/>
</dbReference>
<dbReference type="EMBL" id="CP002205">
    <property type="protein sequence ID" value="ADN08206.1"/>
    <property type="molecule type" value="Genomic_DNA"/>
</dbReference>
<accession>E0UTA3</accession>
<organism evidence="1 2">
    <name type="scientific">Sulfurimonas autotrophica (strain ATCC BAA-671 / DSM 16294 / JCM 11897 / OK10)</name>
    <dbReference type="NCBI Taxonomy" id="563040"/>
    <lineage>
        <taxon>Bacteria</taxon>
        <taxon>Pseudomonadati</taxon>
        <taxon>Campylobacterota</taxon>
        <taxon>Epsilonproteobacteria</taxon>
        <taxon>Campylobacterales</taxon>
        <taxon>Sulfurimonadaceae</taxon>
        <taxon>Sulfurimonas</taxon>
    </lineage>
</organism>
<evidence type="ECO:0008006" key="3">
    <source>
        <dbReference type="Google" id="ProtNLM"/>
    </source>
</evidence>
<dbReference type="KEGG" id="sua:Saut_0157"/>
<dbReference type="HOGENOM" id="CLU_1174936_0_0_7"/>
<dbReference type="InterPro" id="IPR047729">
    <property type="entry name" value="Sce7726-like"/>
</dbReference>
<evidence type="ECO:0000313" key="2">
    <source>
        <dbReference type="Proteomes" id="UP000007803"/>
    </source>
</evidence>
<dbReference type="AlphaFoldDB" id="E0UTA3"/>